<evidence type="ECO:0008006" key="15">
    <source>
        <dbReference type="Google" id="ProtNLM"/>
    </source>
</evidence>
<dbReference type="InterPro" id="IPR001680">
    <property type="entry name" value="WD40_rpt"/>
</dbReference>
<dbReference type="InterPro" id="IPR045260">
    <property type="entry name" value="Sec12-like"/>
</dbReference>
<evidence type="ECO:0000256" key="3">
    <source>
        <dbReference type="ARBA" id="ARBA00022574"/>
    </source>
</evidence>
<evidence type="ECO:0000256" key="12">
    <source>
        <dbReference type="SAM" id="Phobius"/>
    </source>
</evidence>
<keyword evidence="8" id="KW-0653">Protein transport</keyword>
<dbReference type="PROSITE" id="PS50082">
    <property type="entry name" value="WD_REPEATS_2"/>
    <property type="match status" value="1"/>
</dbReference>
<dbReference type="Gene3D" id="2.130.10.10">
    <property type="entry name" value="YVTN repeat-like/Quinoprotein amine dehydrogenase"/>
    <property type="match status" value="1"/>
</dbReference>
<comment type="subcellular location">
    <subcellularLocation>
        <location evidence="1">Endoplasmic reticulum membrane</location>
        <topology evidence="1">Single-pass membrane protein</topology>
    </subcellularLocation>
</comment>
<evidence type="ECO:0000313" key="13">
    <source>
        <dbReference type="EnsemblMetazoa" id="XP_020903446.1"/>
    </source>
</evidence>
<sequence>MSFTTLDTTNFPLYAVDVLDGNYFLIAGGGGSARTGVPNCLCIYKLGRDNKNVKASMVYKFDAGQRAIMNCAVHPTSNVLAVGMDNKCQILEVISKEEVQNITQPQGKNKEKIIKKKVQTFEIKERQSATTVDDSNVKDEDDLGFQKVVKFTADGKHIVTGGSDGHVRVLKYPSLECLHDVTAHKTDVDDLDIHPNCRQFVTVSRDTTAYVWRLEEGKKEFQLYFSGDREEGFFRVRACRFGTDEKKNVNLYTIHVPSKFNRNKPTPSYLVKWDCQKWVPALSQPAGFEPVTQMAISPDGVYIGVGTSDGGISIYLSWNLMSIAKLQEVHNIFVTGLHFLPQSKLINDDLNNEVALLSISADNACKVTTVANKGVYSVWWVLGGFILLLYLTFMTLAFLGFDF</sequence>
<dbReference type="InterPro" id="IPR036322">
    <property type="entry name" value="WD40_repeat_dom_sf"/>
</dbReference>
<organism evidence="13 14">
    <name type="scientific">Exaiptasia diaphana</name>
    <name type="common">Tropical sea anemone</name>
    <name type="synonym">Aiptasia pulchella</name>
    <dbReference type="NCBI Taxonomy" id="2652724"/>
    <lineage>
        <taxon>Eukaryota</taxon>
        <taxon>Metazoa</taxon>
        <taxon>Cnidaria</taxon>
        <taxon>Anthozoa</taxon>
        <taxon>Hexacorallia</taxon>
        <taxon>Actiniaria</taxon>
        <taxon>Aiptasiidae</taxon>
        <taxon>Exaiptasia</taxon>
    </lineage>
</organism>
<keyword evidence="4 12" id="KW-0812">Transmembrane</keyword>
<dbReference type="GeneID" id="110241868"/>
<dbReference type="PROSITE" id="PS50294">
    <property type="entry name" value="WD_REPEATS_REGION"/>
    <property type="match status" value="1"/>
</dbReference>
<dbReference type="GO" id="GO:0005789">
    <property type="term" value="C:endoplasmic reticulum membrane"/>
    <property type="evidence" value="ECO:0007669"/>
    <property type="project" value="UniProtKB-SubCell"/>
</dbReference>
<keyword evidence="6" id="KW-0256">Endoplasmic reticulum</keyword>
<dbReference type="Pfam" id="PF00400">
    <property type="entry name" value="WD40"/>
    <property type="match status" value="2"/>
</dbReference>
<protein>
    <recommendedName>
        <fullName evidence="15">Prolactin regulatory element-binding protein</fullName>
    </recommendedName>
</protein>
<dbReference type="PANTHER" id="PTHR23284:SF0">
    <property type="entry name" value="PROLACTIN REGULATORY ELEMENT-BINDING PROTEIN"/>
    <property type="match status" value="1"/>
</dbReference>
<evidence type="ECO:0000256" key="6">
    <source>
        <dbReference type="ARBA" id="ARBA00022824"/>
    </source>
</evidence>
<dbReference type="GO" id="GO:0006888">
    <property type="term" value="P:endoplasmic reticulum to Golgi vesicle-mediated transport"/>
    <property type="evidence" value="ECO:0007669"/>
    <property type="project" value="TreeGrafter"/>
</dbReference>
<dbReference type="GO" id="GO:0003400">
    <property type="term" value="P:regulation of COPII vesicle coating"/>
    <property type="evidence" value="ECO:0007669"/>
    <property type="project" value="TreeGrafter"/>
</dbReference>
<evidence type="ECO:0000256" key="9">
    <source>
        <dbReference type="ARBA" id="ARBA00022989"/>
    </source>
</evidence>
<evidence type="ECO:0000256" key="5">
    <source>
        <dbReference type="ARBA" id="ARBA00022737"/>
    </source>
</evidence>
<name>A0A913XFL2_EXADI</name>
<evidence type="ECO:0000313" key="14">
    <source>
        <dbReference type="Proteomes" id="UP000887567"/>
    </source>
</evidence>
<keyword evidence="5" id="KW-0677">Repeat</keyword>
<dbReference type="InterPro" id="IPR015943">
    <property type="entry name" value="WD40/YVTN_repeat-like_dom_sf"/>
</dbReference>
<dbReference type="AlphaFoldDB" id="A0A913XFL2"/>
<evidence type="ECO:0000256" key="1">
    <source>
        <dbReference type="ARBA" id="ARBA00004389"/>
    </source>
</evidence>
<keyword evidence="14" id="KW-1185">Reference proteome</keyword>
<evidence type="ECO:0000256" key="4">
    <source>
        <dbReference type="ARBA" id="ARBA00022692"/>
    </source>
</evidence>
<dbReference type="RefSeq" id="XP_020903446.1">
    <property type="nucleotide sequence ID" value="XM_021047787.2"/>
</dbReference>
<dbReference type="EnsemblMetazoa" id="XM_021047787.2">
    <property type="protein sequence ID" value="XP_020903446.1"/>
    <property type="gene ID" value="LOC110241868"/>
</dbReference>
<reference evidence="13" key="1">
    <citation type="submission" date="2022-11" db="UniProtKB">
        <authorList>
            <consortium name="EnsemblMetazoa"/>
        </authorList>
    </citation>
    <scope>IDENTIFICATION</scope>
</reference>
<proteinExistence type="predicted"/>
<keyword evidence="2" id="KW-0813">Transport</keyword>
<dbReference type="PANTHER" id="PTHR23284">
    <property type="entry name" value="PROLACTIN REGULATORY ELEMENT BINDING PROTEIN"/>
    <property type="match status" value="1"/>
</dbReference>
<feature type="repeat" description="WD" evidence="11">
    <location>
        <begin position="181"/>
        <end position="222"/>
    </location>
</feature>
<dbReference type="GO" id="GO:0015031">
    <property type="term" value="P:protein transport"/>
    <property type="evidence" value="ECO:0007669"/>
    <property type="project" value="UniProtKB-KW"/>
</dbReference>
<dbReference type="OrthoDB" id="2013972at2759"/>
<dbReference type="SMART" id="SM00320">
    <property type="entry name" value="WD40"/>
    <property type="match status" value="4"/>
</dbReference>
<dbReference type="GO" id="GO:0005085">
    <property type="term" value="F:guanyl-nucleotide exchange factor activity"/>
    <property type="evidence" value="ECO:0007669"/>
    <property type="project" value="InterPro"/>
</dbReference>
<dbReference type="KEGG" id="epa:110241868"/>
<evidence type="ECO:0000256" key="7">
    <source>
        <dbReference type="ARBA" id="ARBA00022892"/>
    </source>
</evidence>
<keyword evidence="9 12" id="KW-1133">Transmembrane helix</keyword>
<keyword evidence="3 11" id="KW-0853">WD repeat</keyword>
<evidence type="ECO:0000256" key="8">
    <source>
        <dbReference type="ARBA" id="ARBA00022927"/>
    </source>
</evidence>
<keyword evidence="10 12" id="KW-0472">Membrane</keyword>
<evidence type="ECO:0000256" key="2">
    <source>
        <dbReference type="ARBA" id="ARBA00022448"/>
    </source>
</evidence>
<dbReference type="Proteomes" id="UP000887567">
    <property type="component" value="Unplaced"/>
</dbReference>
<keyword evidence="7" id="KW-0931">ER-Golgi transport</keyword>
<dbReference type="OMA" id="YYVQPRI"/>
<dbReference type="SUPFAM" id="SSF50978">
    <property type="entry name" value="WD40 repeat-like"/>
    <property type="match status" value="1"/>
</dbReference>
<evidence type="ECO:0000256" key="11">
    <source>
        <dbReference type="PROSITE-ProRule" id="PRU00221"/>
    </source>
</evidence>
<feature type="transmembrane region" description="Helical" evidence="12">
    <location>
        <begin position="378"/>
        <end position="401"/>
    </location>
</feature>
<accession>A0A913XFL2</accession>
<evidence type="ECO:0000256" key="10">
    <source>
        <dbReference type="ARBA" id="ARBA00023136"/>
    </source>
</evidence>